<comment type="similarity">
    <text evidence="1">Belongs to the lunapark family.</text>
</comment>
<keyword evidence="1" id="KW-0479">Metal-binding</keyword>
<dbReference type="GO" id="GO:0071788">
    <property type="term" value="P:endoplasmic reticulum tubular network maintenance"/>
    <property type="evidence" value="ECO:0007669"/>
    <property type="project" value="UniProtKB-UniRule"/>
</dbReference>
<feature type="transmembrane region" description="Helical" evidence="1">
    <location>
        <begin position="85"/>
        <end position="103"/>
    </location>
</feature>
<dbReference type="GO" id="GO:1903373">
    <property type="term" value="P:positive regulation of endoplasmic reticulum tubular network organization"/>
    <property type="evidence" value="ECO:0007669"/>
    <property type="project" value="UniProtKB-UniRule"/>
</dbReference>
<dbReference type="Proteomes" id="UP000813824">
    <property type="component" value="Unassembled WGS sequence"/>
</dbReference>
<keyword evidence="1" id="KW-0256">Endoplasmic reticulum</keyword>
<accession>A0A8K0UER8</accession>
<evidence type="ECO:0000313" key="4">
    <source>
        <dbReference type="EMBL" id="KAH8082795.1"/>
    </source>
</evidence>
<feature type="compositionally biased region" description="Basic and acidic residues" evidence="2">
    <location>
        <begin position="307"/>
        <end position="323"/>
    </location>
</feature>
<evidence type="ECO:0000313" key="5">
    <source>
        <dbReference type="Proteomes" id="UP000813824"/>
    </source>
</evidence>
<feature type="domain" description="Lunapark zinc ribbon" evidence="3">
    <location>
        <begin position="216"/>
        <end position="271"/>
    </location>
</feature>
<reference evidence="4" key="1">
    <citation type="journal article" date="2021" name="New Phytol.">
        <title>Evolutionary innovations through gain and loss of genes in the ectomycorrhizal Boletales.</title>
        <authorList>
            <person name="Wu G."/>
            <person name="Miyauchi S."/>
            <person name="Morin E."/>
            <person name="Kuo A."/>
            <person name="Drula E."/>
            <person name="Varga T."/>
            <person name="Kohler A."/>
            <person name="Feng B."/>
            <person name="Cao Y."/>
            <person name="Lipzen A."/>
            <person name="Daum C."/>
            <person name="Hundley H."/>
            <person name="Pangilinan J."/>
            <person name="Johnson J."/>
            <person name="Barry K."/>
            <person name="LaButti K."/>
            <person name="Ng V."/>
            <person name="Ahrendt S."/>
            <person name="Min B."/>
            <person name="Choi I.G."/>
            <person name="Park H."/>
            <person name="Plett J.M."/>
            <person name="Magnuson J."/>
            <person name="Spatafora J.W."/>
            <person name="Nagy L.G."/>
            <person name="Henrissat B."/>
            <person name="Grigoriev I.V."/>
            <person name="Yang Z.L."/>
            <person name="Xu J."/>
            <person name="Martin F.M."/>
        </authorList>
    </citation>
    <scope>NUCLEOTIDE SEQUENCE</scope>
    <source>
        <strain evidence="4">KKN 215</strain>
    </source>
</reference>
<dbReference type="InterPro" id="IPR019273">
    <property type="entry name" value="Lunapark_Znf"/>
</dbReference>
<evidence type="ECO:0000256" key="2">
    <source>
        <dbReference type="SAM" id="MobiDB-lite"/>
    </source>
</evidence>
<dbReference type="InterPro" id="IPR040115">
    <property type="entry name" value="Lnp"/>
</dbReference>
<dbReference type="PANTHER" id="PTHR22166">
    <property type="entry name" value="ENDOPLASMIC RETICULUM JUNCTION FORMATION PROTEIN LUNAPARK"/>
    <property type="match status" value="1"/>
</dbReference>
<keyword evidence="1" id="KW-1133">Transmembrane helix</keyword>
<comment type="caution">
    <text evidence="4">The sequence shown here is derived from an EMBL/GenBank/DDBJ whole genome shotgun (WGS) entry which is preliminary data.</text>
</comment>
<dbReference type="OrthoDB" id="1725934at2759"/>
<feature type="region of interest" description="Disordered" evidence="2">
    <location>
        <begin position="143"/>
        <end position="214"/>
    </location>
</feature>
<comment type="function">
    <text evidence="1">Plays a role in determining ER morphology.</text>
</comment>
<comment type="domain">
    <text evidence="1">The C4-type zinc finger motif is necessary both for its ER three-way tubular junction localization and formation.</text>
</comment>
<dbReference type="AlphaFoldDB" id="A0A8K0UER8"/>
<keyword evidence="1" id="KW-0863">Zinc-finger</keyword>
<keyword evidence="1" id="KW-0862">Zinc</keyword>
<dbReference type="GO" id="GO:0098826">
    <property type="term" value="C:endoplasmic reticulum tubular network membrane"/>
    <property type="evidence" value="ECO:0007669"/>
    <property type="project" value="UniProtKB-UniRule"/>
</dbReference>
<keyword evidence="5" id="KW-1185">Reference proteome</keyword>
<organism evidence="4 5">
    <name type="scientific">Cristinia sonorae</name>
    <dbReference type="NCBI Taxonomy" id="1940300"/>
    <lineage>
        <taxon>Eukaryota</taxon>
        <taxon>Fungi</taxon>
        <taxon>Dikarya</taxon>
        <taxon>Basidiomycota</taxon>
        <taxon>Agaricomycotina</taxon>
        <taxon>Agaricomycetes</taxon>
        <taxon>Agaricomycetidae</taxon>
        <taxon>Agaricales</taxon>
        <taxon>Pleurotineae</taxon>
        <taxon>Stephanosporaceae</taxon>
        <taxon>Cristinia</taxon>
    </lineage>
</organism>
<dbReference type="GO" id="GO:0008270">
    <property type="term" value="F:zinc ion binding"/>
    <property type="evidence" value="ECO:0007669"/>
    <property type="project" value="UniProtKB-KW"/>
</dbReference>
<feature type="transmembrane region" description="Helical" evidence="1">
    <location>
        <begin position="44"/>
        <end position="65"/>
    </location>
</feature>
<protein>
    <recommendedName>
        <fullName evidence="1">Endoplasmic reticulum junction formation protein lunapark</fullName>
    </recommendedName>
</protein>
<evidence type="ECO:0000256" key="1">
    <source>
        <dbReference type="RuleBase" id="RU367073"/>
    </source>
</evidence>
<comment type="subcellular location">
    <subcellularLocation>
        <location evidence="1">Endoplasmic reticulum membrane</location>
        <topology evidence="1">Multi-pass membrane protein</topology>
    </subcellularLocation>
</comment>
<keyword evidence="1" id="KW-0812">Transmembrane</keyword>
<keyword evidence="1" id="KW-0472">Membrane</keyword>
<proteinExistence type="inferred from homology"/>
<dbReference type="PANTHER" id="PTHR22166:SF12">
    <property type="entry name" value="ENDOPLASMIC RETICULUM JUNCTION FORMATION PROTEIN LUNAPARK"/>
    <property type="match status" value="1"/>
</dbReference>
<name>A0A8K0UER8_9AGAR</name>
<feature type="region of interest" description="Disordered" evidence="2">
    <location>
        <begin position="279"/>
        <end position="343"/>
    </location>
</feature>
<evidence type="ECO:0000259" key="3">
    <source>
        <dbReference type="Pfam" id="PF10058"/>
    </source>
</evidence>
<sequence>MGLLSGWFGKAKPEDDEQVLAALANDIKKRQTRLAEIHLRERRWTLLGTIYTLSAWVAYVSLWYMNVLPNFSNHPRNTKFERIATGSPVFIGPIIILFIRRIVQIWFTRKGNAEEKSLIALKTRQRDKVEEIKKRTNYYSTRNLIERYDESTPTGSPVPKRPGQGTPVPIPMTPQRPQGQPVPLQMLQTPKPLPPNLQQHLSPSPQRPQPPPRKQWFDKLADAILGDDDSSAPAASRYALICEKCFAHNGLVKENVWEETQYVCPKCGHFNPSFRSLREARQKGGRPSVSPPRNGVAPNANGGTKIGGDERPERSRSRPREEGGAEVGEEVTEGASVRMDIDS</sequence>
<dbReference type="EMBL" id="JAEVFJ010000049">
    <property type="protein sequence ID" value="KAH8082795.1"/>
    <property type="molecule type" value="Genomic_DNA"/>
</dbReference>
<gene>
    <name evidence="4" type="ORF">BXZ70DRAFT_900916</name>
</gene>
<dbReference type="Pfam" id="PF10058">
    <property type="entry name" value="Zn_ribbon_10"/>
    <property type="match status" value="1"/>
</dbReference>